<name>A0ACD2HI08_9GAMM</name>
<reference evidence="1" key="1">
    <citation type="submission" date="2017-11" db="EMBL/GenBank/DDBJ databases">
        <title>Comparative genomic and phylogenomic analyses of the family Idiomarinaceae.</title>
        <authorList>
            <person name="Liu Y."/>
            <person name="Shao Z."/>
        </authorList>
    </citation>
    <scope>NUCLEOTIDE SEQUENCE</scope>
    <source>
        <strain evidence="1">PIN1</strain>
    </source>
</reference>
<proteinExistence type="predicted"/>
<organism evidence="1 2">
    <name type="scientific">Pseudidiomarina tainanensis</name>
    <dbReference type="NCBI Taxonomy" id="502365"/>
    <lineage>
        <taxon>Bacteria</taxon>
        <taxon>Pseudomonadati</taxon>
        <taxon>Pseudomonadota</taxon>
        <taxon>Gammaproteobacteria</taxon>
        <taxon>Alteromonadales</taxon>
        <taxon>Idiomarinaceae</taxon>
        <taxon>Pseudidiomarina</taxon>
    </lineage>
</organism>
<comment type="caution">
    <text evidence="1">The sequence shown here is derived from an EMBL/GenBank/DDBJ whole genome shotgun (WGS) entry which is preliminary data.</text>
</comment>
<accession>A0ACD2HI08</accession>
<gene>
    <name evidence="1" type="primary">hscA</name>
    <name evidence="1" type="ORF">CWI82_02750</name>
</gene>
<dbReference type="Proteomes" id="UP000293092">
    <property type="component" value="Unassembled WGS sequence"/>
</dbReference>
<keyword evidence="2" id="KW-1185">Reference proteome</keyword>
<evidence type="ECO:0000313" key="1">
    <source>
        <dbReference type="EMBL" id="RZQ56247.1"/>
    </source>
</evidence>
<sequence>MALLQIAEPGQSTAPHQHRLAAGIDLGTTNSLVASVRSGEAKVLRDEQDRAILPSVVYYGPDEVLTGHEALAKHADKSIETENTIVSVKRFIGRTIADVQKNFSNLPYRMSETDNGVPVFHTAAGEKNAVEVSADILRTLAARAEASLGGELTGVVITVPAYFDDAQRQSTKDAAQLAGLKVLRLLNEPTAAAVAYGLDSGREGLIAVYDLGGGTFDISILRLQGGVFEVLATGGDSALGGDDFDQLIVNWLKQEWQLPDNVDARTERDLVNAAKAAKEQLTDVARRSTPGGAQHRESRIDAEGSPGGEAVNIEPVNGVESKAAIALSVEKFNELIEPLVRRTLAACRRALKDADVSADEILDVVMVGGSTRVPRIREAVGEFFGREPLTSIDPDQVVAIGAAVQADILAGNKPDSDMLLLDVIPLSLGLETMGGLVEKVVARNTTIPVAKAQEFTTFKDGQTAMMIHVVQGERELVDDCRSLARFVLTDIPPMAAGAAHIRVTFQVDADGLLSVTAMEKSSGVTASVQVKPSYGLGDDDITKMIQSSMTNAKEDMAARMLREQQVEADRVLEALSSALAADGALLSDSERRALDDAMEALRIARNGTDTDAIEKAIEAVDKASDDFAARRMDESIRKALSGSKVDEL</sequence>
<protein>
    <submittedName>
        <fullName evidence="1">Fe-S protein assembly chaperone HscA</fullName>
    </submittedName>
</protein>
<evidence type="ECO:0000313" key="2">
    <source>
        <dbReference type="Proteomes" id="UP000293092"/>
    </source>
</evidence>
<dbReference type="EMBL" id="PIQJ01000001">
    <property type="protein sequence ID" value="RZQ56247.1"/>
    <property type="molecule type" value="Genomic_DNA"/>
</dbReference>